<dbReference type="EMBL" id="JACSQB010000119">
    <property type="protein sequence ID" value="MBD8048215.1"/>
    <property type="molecule type" value="Genomic_DNA"/>
</dbReference>
<dbReference type="RefSeq" id="WP_191741168.1">
    <property type="nucleotide sequence ID" value="NZ_JACSQB010000119.1"/>
</dbReference>
<sequence length="90" mass="10706">MLTLLLEILGVIALFTFILLGIWSFVIYNQFFHQTRYRNYLLEKLSHNIYRLTKAIENSNMITNYDEEKVISEENISEKENLCDDIKKSV</sequence>
<evidence type="ECO:0000313" key="2">
    <source>
        <dbReference type="EMBL" id="MBD8048215.1"/>
    </source>
</evidence>
<keyword evidence="1" id="KW-1133">Transmembrane helix</keyword>
<keyword evidence="1" id="KW-0812">Transmembrane</keyword>
<evidence type="ECO:0000256" key="1">
    <source>
        <dbReference type="SAM" id="Phobius"/>
    </source>
</evidence>
<proteinExistence type="predicted"/>
<name>A0ABR8YVF2_9CLOT</name>
<organism evidence="2 3">
    <name type="scientific">Clostridium faecium</name>
    <dbReference type="NCBI Taxonomy" id="2762223"/>
    <lineage>
        <taxon>Bacteria</taxon>
        <taxon>Bacillati</taxon>
        <taxon>Bacillota</taxon>
        <taxon>Clostridia</taxon>
        <taxon>Eubacteriales</taxon>
        <taxon>Clostridiaceae</taxon>
        <taxon>Clostridium</taxon>
    </lineage>
</organism>
<dbReference type="Proteomes" id="UP000627166">
    <property type="component" value="Unassembled WGS sequence"/>
</dbReference>
<gene>
    <name evidence="2" type="ORF">H9637_14420</name>
</gene>
<reference evidence="2 3" key="1">
    <citation type="submission" date="2020-08" db="EMBL/GenBank/DDBJ databases">
        <title>A Genomic Blueprint of the Chicken Gut Microbiome.</title>
        <authorList>
            <person name="Gilroy R."/>
            <person name="Ravi A."/>
            <person name="Getino M."/>
            <person name="Pursley I."/>
            <person name="Horton D.L."/>
            <person name="Alikhan N.-F."/>
            <person name="Baker D."/>
            <person name="Gharbi K."/>
            <person name="Hall N."/>
            <person name="Watson M."/>
            <person name="Adriaenssens E.M."/>
            <person name="Foster-Nyarko E."/>
            <person name="Jarju S."/>
            <person name="Secka A."/>
            <person name="Antonio M."/>
            <person name="Oren A."/>
            <person name="Chaudhuri R."/>
            <person name="La Ragione R.M."/>
            <person name="Hildebrand F."/>
            <person name="Pallen M.J."/>
        </authorList>
    </citation>
    <scope>NUCLEOTIDE SEQUENCE [LARGE SCALE GENOMIC DNA]</scope>
    <source>
        <strain evidence="2 3">N37</strain>
    </source>
</reference>
<feature type="transmembrane region" description="Helical" evidence="1">
    <location>
        <begin position="6"/>
        <end position="28"/>
    </location>
</feature>
<keyword evidence="3" id="KW-1185">Reference proteome</keyword>
<protein>
    <submittedName>
        <fullName evidence="2">Uncharacterized protein</fullName>
    </submittedName>
</protein>
<comment type="caution">
    <text evidence="2">The sequence shown here is derived from an EMBL/GenBank/DDBJ whole genome shotgun (WGS) entry which is preliminary data.</text>
</comment>
<evidence type="ECO:0000313" key="3">
    <source>
        <dbReference type="Proteomes" id="UP000627166"/>
    </source>
</evidence>
<accession>A0ABR8YVF2</accession>
<keyword evidence="1" id="KW-0472">Membrane</keyword>